<reference evidence="3" key="1">
    <citation type="journal article" date="2019" name="Int. J. Syst. Evol. Microbiol.">
        <title>The Global Catalogue of Microorganisms (GCM) 10K type strain sequencing project: providing services to taxonomists for standard genome sequencing and annotation.</title>
        <authorList>
            <consortium name="The Broad Institute Genomics Platform"/>
            <consortium name="The Broad Institute Genome Sequencing Center for Infectious Disease"/>
            <person name="Wu L."/>
            <person name="Ma J."/>
        </authorList>
    </citation>
    <scope>NUCLEOTIDE SEQUENCE [LARGE SCALE GENOMIC DNA]</scope>
    <source>
        <strain evidence="3">JCM 17525</strain>
    </source>
</reference>
<evidence type="ECO:0000313" key="2">
    <source>
        <dbReference type="EMBL" id="GAA3789015.1"/>
    </source>
</evidence>
<proteinExistence type="predicted"/>
<dbReference type="EMBL" id="BAABBI010000003">
    <property type="protein sequence ID" value="GAA3789015.1"/>
    <property type="molecule type" value="Genomic_DNA"/>
</dbReference>
<feature type="transmembrane region" description="Helical" evidence="1">
    <location>
        <begin position="6"/>
        <end position="24"/>
    </location>
</feature>
<organism evidence="2 3">
    <name type="scientific">Corallibacter vietnamensis</name>
    <dbReference type="NCBI Taxonomy" id="904130"/>
    <lineage>
        <taxon>Bacteria</taxon>
        <taxon>Pseudomonadati</taxon>
        <taxon>Bacteroidota</taxon>
        <taxon>Flavobacteriia</taxon>
        <taxon>Flavobacteriales</taxon>
        <taxon>Flavobacteriaceae</taxon>
        <taxon>Corallibacter</taxon>
    </lineage>
</organism>
<gene>
    <name evidence="2" type="ORF">GCM10022271_21930</name>
</gene>
<accession>A0ABP7HHB4</accession>
<dbReference type="Proteomes" id="UP001501456">
    <property type="component" value="Unassembled WGS sequence"/>
</dbReference>
<comment type="caution">
    <text evidence="2">The sequence shown here is derived from an EMBL/GenBank/DDBJ whole genome shotgun (WGS) entry which is preliminary data.</text>
</comment>
<sequence>MLLTITITLATLVVLNFFLLVFSCNKTKKSTKKVDDQYLKIVHKPTKQSVSSQLAATGS</sequence>
<keyword evidence="1" id="KW-1133">Transmembrane helix</keyword>
<keyword evidence="1" id="KW-0812">Transmembrane</keyword>
<name>A0ABP7HHB4_9FLAO</name>
<keyword evidence="3" id="KW-1185">Reference proteome</keyword>
<evidence type="ECO:0000256" key="1">
    <source>
        <dbReference type="SAM" id="Phobius"/>
    </source>
</evidence>
<evidence type="ECO:0000313" key="3">
    <source>
        <dbReference type="Proteomes" id="UP001501456"/>
    </source>
</evidence>
<keyword evidence="1" id="KW-0472">Membrane</keyword>
<protein>
    <submittedName>
        <fullName evidence="2">Uncharacterized protein</fullName>
    </submittedName>
</protein>